<name>A0A1J1IEK8_9DIPT</name>
<reference evidence="2 3" key="1">
    <citation type="submission" date="2015-04" db="EMBL/GenBank/DDBJ databases">
        <authorList>
            <person name="Syromyatnikov M.Y."/>
            <person name="Popov V.N."/>
        </authorList>
    </citation>
    <scope>NUCLEOTIDE SEQUENCE [LARGE SCALE GENOMIC DNA]</scope>
</reference>
<protein>
    <submittedName>
        <fullName evidence="2">CLUMA_CG012287, isoform A</fullName>
    </submittedName>
</protein>
<accession>A0A1J1IEK8</accession>
<feature type="region of interest" description="Disordered" evidence="1">
    <location>
        <begin position="1"/>
        <end position="37"/>
    </location>
</feature>
<dbReference type="AlphaFoldDB" id="A0A1J1IEK8"/>
<dbReference type="EMBL" id="CVRI01000048">
    <property type="protein sequence ID" value="CRK98693.1"/>
    <property type="molecule type" value="Genomic_DNA"/>
</dbReference>
<sequence>MYKNKHKKTSPNTYHIIKESNSHKNENEGMWKDQTNKSVMFSTNTKSSGRRFKLIIVVNKHEKSPQHHLLPLQHSKRSYGERELSA</sequence>
<keyword evidence="3" id="KW-1185">Reference proteome</keyword>
<dbReference type="Proteomes" id="UP000183832">
    <property type="component" value="Unassembled WGS sequence"/>
</dbReference>
<gene>
    <name evidence="2" type="ORF">CLUMA_CG012287</name>
</gene>
<evidence type="ECO:0000313" key="2">
    <source>
        <dbReference type="EMBL" id="CRK98693.1"/>
    </source>
</evidence>
<feature type="compositionally biased region" description="Basic and acidic residues" evidence="1">
    <location>
        <begin position="16"/>
        <end position="35"/>
    </location>
</feature>
<evidence type="ECO:0000313" key="3">
    <source>
        <dbReference type="Proteomes" id="UP000183832"/>
    </source>
</evidence>
<proteinExistence type="predicted"/>
<feature type="region of interest" description="Disordered" evidence="1">
    <location>
        <begin position="63"/>
        <end position="86"/>
    </location>
</feature>
<organism evidence="2 3">
    <name type="scientific">Clunio marinus</name>
    <dbReference type="NCBI Taxonomy" id="568069"/>
    <lineage>
        <taxon>Eukaryota</taxon>
        <taxon>Metazoa</taxon>
        <taxon>Ecdysozoa</taxon>
        <taxon>Arthropoda</taxon>
        <taxon>Hexapoda</taxon>
        <taxon>Insecta</taxon>
        <taxon>Pterygota</taxon>
        <taxon>Neoptera</taxon>
        <taxon>Endopterygota</taxon>
        <taxon>Diptera</taxon>
        <taxon>Nematocera</taxon>
        <taxon>Chironomoidea</taxon>
        <taxon>Chironomidae</taxon>
        <taxon>Clunio</taxon>
    </lineage>
</organism>
<evidence type="ECO:0000256" key="1">
    <source>
        <dbReference type="SAM" id="MobiDB-lite"/>
    </source>
</evidence>